<dbReference type="SUPFAM" id="SSF55729">
    <property type="entry name" value="Acyl-CoA N-acyltransferases (Nat)"/>
    <property type="match status" value="1"/>
</dbReference>
<evidence type="ECO:0008006" key="3">
    <source>
        <dbReference type="Google" id="ProtNLM"/>
    </source>
</evidence>
<evidence type="ECO:0000313" key="1">
    <source>
        <dbReference type="EMBL" id="RBQ03408.1"/>
    </source>
</evidence>
<dbReference type="InterPro" id="IPR016181">
    <property type="entry name" value="Acyl_CoA_acyltransferase"/>
</dbReference>
<sequence length="186" mass="21065">MNQHTSTGLATYQECFFGSNFLDNCYFEIKRPADCSITELHYFYLLLRKGNKVSPVDLPLKILSAELLGFCYQNKKLVGISAIKKPGISYLKDVRKKAGVRIGINKPFLEIGYSYTLASFRQKGISSTLKTMLLQKITHHGGILFSTTATPSSQRFLLNNGFRPCGNPYQGIYDNNIVYFERNIQL</sequence>
<organism evidence="1 2">
    <name type="scientific">Pedobacter miscanthi</name>
    <dbReference type="NCBI Taxonomy" id="2259170"/>
    <lineage>
        <taxon>Bacteria</taxon>
        <taxon>Pseudomonadati</taxon>
        <taxon>Bacteroidota</taxon>
        <taxon>Sphingobacteriia</taxon>
        <taxon>Sphingobacteriales</taxon>
        <taxon>Sphingobacteriaceae</taxon>
        <taxon>Pedobacter</taxon>
    </lineage>
</organism>
<keyword evidence="2" id="KW-1185">Reference proteome</keyword>
<proteinExistence type="predicted"/>
<dbReference type="AlphaFoldDB" id="A0A366KPG5"/>
<dbReference type="EMBL" id="QNQU01000022">
    <property type="protein sequence ID" value="RBQ03408.1"/>
    <property type="molecule type" value="Genomic_DNA"/>
</dbReference>
<dbReference type="Proteomes" id="UP000252081">
    <property type="component" value="Unassembled WGS sequence"/>
</dbReference>
<dbReference type="RefSeq" id="WP_113950942.1">
    <property type="nucleotide sequence ID" value="NZ_QNQU01000022.1"/>
</dbReference>
<dbReference type="Gene3D" id="3.40.630.30">
    <property type="match status" value="1"/>
</dbReference>
<dbReference type="OrthoDB" id="756447at2"/>
<accession>A0A366KPG5</accession>
<reference evidence="1 2" key="1">
    <citation type="submission" date="2018-07" db="EMBL/GenBank/DDBJ databases">
        <title>A draft genome of a endophytic bacteria, a new species of Pedobacter.</title>
        <authorList>
            <person name="Zhang Z.D."/>
            <person name="Chen Z.J."/>
        </authorList>
    </citation>
    <scope>NUCLEOTIDE SEQUENCE [LARGE SCALE GENOMIC DNA]</scope>
    <source>
        <strain evidence="1 2">RS10</strain>
    </source>
</reference>
<comment type="caution">
    <text evidence="1">The sequence shown here is derived from an EMBL/GenBank/DDBJ whole genome shotgun (WGS) entry which is preliminary data.</text>
</comment>
<protein>
    <recommendedName>
        <fullName evidence="3">N-acetyltransferase domain-containing protein</fullName>
    </recommendedName>
</protein>
<name>A0A366KPG5_9SPHI</name>
<evidence type="ECO:0000313" key="2">
    <source>
        <dbReference type="Proteomes" id="UP000252081"/>
    </source>
</evidence>
<gene>
    <name evidence="1" type="ORF">DRW42_21705</name>
</gene>